<dbReference type="InterPro" id="IPR008927">
    <property type="entry name" value="6-PGluconate_DH-like_C_sf"/>
</dbReference>
<reference evidence="5 6" key="1">
    <citation type="submission" date="2016-10" db="EMBL/GenBank/DDBJ databases">
        <authorList>
            <person name="de Groot N.N."/>
        </authorList>
    </citation>
    <scope>NUCLEOTIDE SEQUENCE [LARGE SCALE GENOMIC DNA]</scope>
    <source>
        <strain evidence="5 6">CGMCC 1.9157</strain>
    </source>
</reference>
<dbReference type="STRING" id="655353.SAMN04488056_102109"/>
<keyword evidence="6" id="KW-1185">Reference proteome</keyword>
<accession>A0A1I5C420</accession>
<dbReference type="InterPro" id="IPR036291">
    <property type="entry name" value="NAD(P)-bd_dom_sf"/>
</dbReference>
<dbReference type="AlphaFoldDB" id="A0A1I5C420"/>
<feature type="domain" description="Mannitol dehydrogenase C-terminal" evidence="4">
    <location>
        <begin position="283"/>
        <end position="475"/>
    </location>
</feature>
<dbReference type="Pfam" id="PF01232">
    <property type="entry name" value="Mannitol_dh"/>
    <property type="match status" value="1"/>
</dbReference>
<dbReference type="Gene3D" id="1.10.1040.10">
    <property type="entry name" value="N-(1-d-carboxylethyl)-l-norvaline Dehydrogenase, domain 2"/>
    <property type="match status" value="1"/>
</dbReference>
<dbReference type="InterPro" id="IPR013328">
    <property type="entry name" value="6PGD_dom2"/>
</dbReference>
<dbReference type="Gene3D" id="3.40.50.720">
    <property type="entry name" value="NAD(P)-binding Rossmann-like Domain"/>
    <property type="match status" value="1"/>
</dbReference>
<sequence>MTISDLLNAPGNPQLPDYDRKGLRPRLIHLGFGAFARAHWMSYHQDFLLKHPASDWGVVVSDILFGADRFAQLEENDHLYSVLEHGDAGSNLRIIGSIVKTAHPERGGMDAFFAPFLEPDVAIVSMTVTEKGYCLAGGKLDESNPAIKHDLENPHTPKSAIGALVEALRRRRDAGLDGFTILSLDNLPSNGKLCQLAVTSFVEKLDAELAKWIKANVTFPCSMVDRIVPALTDESRALIKETLGGMEDPNGIVCEPFRQWVIEDNFVKGRPAWEEVGAQFVPDVEPFEEMKLRTLNGAHSFLAYLGYLGGYETIDACMGDENYKKAAHTLMVKEQQPTLSVPGDVDLDAYADALIKRFSNSQLKHKTAQIASDGSQKLPQRMLASIAWHMDNGSDWSLLALGVAGWLRFMTGEDENGQPTPINDPLADQIAQKALQLPNWEAYINGVLEMDAIFPAKLSQDSNFVTRIKATYATLVQTGAKATVAAALS</sequence>
<dbReference type="PROSITE" id="PS00974">
    <property type="entry name" value="MANNITOL_DHGENASE"/>
    <property type="match status" value="1"/>
</dbReference>
<dbReference type="EMBL" id="FOVR01000002">
    <property type="protein sequence ID" value="SFN81745.1"/>
    <property type="molecule type" value="Genomic_DNA"/>
</dbReference>
<keyword evidence="2" id="KW-0520">NAD</keyword>
<dbReference type="RefSeq" id="WP_090069225.1">
    <property type="nucleotide sequence ID" value="NZ_FOVR01000002.1"/>
</dbReference>
<dbReference type="SUPFAM" id="SSF48179">
    <property type="entry name" value="6-phosphogluconate dehydrogenase C-terminal domain-like"/>
    <property type="match status" value="1"/>
</dbReference>
<dbReference type="SUPFAM" id="SSF51735">
    <property type="entry name" value="NAD(P)-binding Rossmann-fold domains"/>
    <property type="match status" value="1"/>
</dbReference>
<dbReference type="InterPro" id="IPR013118">
    <property type="entry name" value="Mannitol_DH_C"/>
</dbReference>
<dbReference type="PRINTS" id="PR00084">
    <property type="entry name" value="MTLDHDRGNASE"/>
</dbReference>
<gene>
    <name evidence="5" type="ORF">SAMN04488056_102109</name>
</gene>
<protein>
    <submittedName>
        <fullName evidence="5">Fructuronate reductase</fullName>
    </submittedName>
</protein>
<dbReference type="InterPro" id="IPR013131">
    <property type="entry name" value="Mannitol_DH_N"/>
</dbReference>
<evidence type="ECO:0000259" key="3">
    <source>
        <dbReference type="Pfam" id="PF01232"/>
    </source>
</evidence>
<feature type="domain" description="Mannitol dehydrogenase N-terminal" evidence="3">
    <location>
        <begin position="26"/>
        <end position="274"/>
    </location>
</feature>
<evidence type="ECO:0000313" key="6">
    <source>
        <dbReference type="Proteomes" id="UP000199236"/>
    </source>
</evidence>
<dbReference type="GO" id="GO:0016616">
    <property type="term" value="F:oxidoreductase activity, acting on the CH-OH group of donors, NAD or NADP as acceptor"/>
    <property type="evidence" value="ECO:0007669"/>
    <property type="project" value="TreeGrafter"/>
</dbReference>
<dbReference type="Proteomes" id="UP000199236">
    <property type="component" value="Unassembled WGS sequence"/>
</dbReference>
<dbReference type="PANTHER" id="PTHR43362:SF1">
    <property type="entry name" value="MANNITOL DEHYDROGENASE 2-RELATED"/>
    <property type="match status" value="1"/>
</dbReference>
<keyword evidence="1" id="KW-0560">Oxidoreductase</keyword>
<evidence type="ECO:0000259" key="4">
    <source>
        <dbReference type="Pfam" id="PF08125"/>
    </source>
</evidence>
<dbReference type="OrthoDB" id="271711at2"/>
<dbReference type="Pfam" id="PF08125">
    <property type="entry name" value="Mannitol_dh_C"/>
    <property type="match status" value="1"/>
</dbReference>
<dbReference type="InterPro" id="IPR023027">
    <property type="entry name" value="Mannitol_DH_CS"/>
</dbReference>
<dbReference type="GO" id="GO:0019594">
    <property type="term" value="P:mannitol metabolic process"/>
    <property type="evidence" value="ECO:0007669"/>
    <property type="project" value="InterPro"/>
</dbReference>
<name>A0A1I5C420_9HYPH</name>
<evidence type="ECO:0000313" key="5">
    <source>
        <dbReference type="EMBL" id="SFN81745.1"/>
    </source>
</evidence>
<dbReference type="PANTHER" id="PTHR43362">
    <property type="entry name" value="MANNITOL DEHYDROGENASE DSF1-RELATED"/>
    <property type="match status" value="1"/>
</dbReference>
<proteinExistence type="predicted"/>
<organism evidence="5 6">
    <name type="scientific">Cohaesibacter marisflavi</name>
    <dbReference type="NCBI Taxonomy" id="655353"/>
    <lineage>
        <taxon>Bacteria</taxon>
        <taxon>Pseudomonadati</taxon>
        <taxon>Pseudomonadota</taxon>
        <taxon>Alphaproteobacteria</taxon>
        <taxon>Hyphomicrobiales</taxon>
        <taxon>Cohaesibacteraceae</taxon>
    </lineage>
</organism>
<dbReference type="InterPro" id="IPR050988">
    <property type="entry name" value="Mannitol_DH/Oxidoreductase"/>
</dbReference>
<evidence type="ECO:0000256" key="2">
    <source>
        <dbReference type="ARBA" id="ARBA00023027"/>
    </source>
</evidence>
<evidence type="ECO:0000256" key="1">
    <source>
        <dbReference type="ARBA" id="ARBA00023002"/>
    </source>
</evidence>
<dbReference type="InterPro" id="IPR000669">
    <property type="entry name" value="Mannitol_DH"/>
</dbReference>